<keyword evidence="2" id="KW-1185">Reference proteome</keyword>
<organism evidence="1 2">
    <name type="scientific">Acaulospora morrowiae</name>
    <dbReference type="NCBI Taxonomy" id="94023"/>
    <lineage>
        <taxon>Eukaryota</taxon>
        <taxon>Fungi</taxon>
        <taxon>Fungi incertae sedis</taxon>
        <taxon>Mucoromycota</taxon>
        <taxon>Glomeromycotina</taxon>
        <taxon>Glomeromycetes</taxon>
        <taxon>Diversisporales</taxon>
        <taxon>Acaulosporaceae</taxon>
        <taxon>Acaulospora</taxon>
    </lineage>
</organism>
<dbReference type="EMBL" id="CAJVPV010004166">
    <property type="protein sequence ID" value="CAG8567988.1"/>
    <property type="molecule type" value="Genomic_DNA"/>
</dbReference>
<dbReference type="Proteomes" id="UP000789342">
    <property type="component" value="Unassembled WGS sequence"/>
</dbReference>
<reference evidence="1" key="1">
    <citation type="submission" date="2021-06" db="EMBL/GenBank/DDBJ databases">
        <authorList>
            <person name="Kallberg Y."/>
            <person name="Tangrot J."/>
            <person name="Rosling A."/>
        </authorList>
    </citation>
    <scope>NUCLEOTIDE SEQUENCE</scope>
    <source>
        <strain evidence="1">CL551</strain>
    </source>
</reference>
<name>A0A9N9BJJ4_9GLOM</name>
<dbReference type="AlphaFoldDB" id="A0A9N9BJJ4"/>
<dbReference type="OrthoDB" id="2378803at2759"/>
<protein>
    <submittedName>
        <fullName evidence="1">7390_t:CDS:1</fullName>
    </submittedName>
</protein>
<accession>A0A9N9BJJ4</accession>
<proteinExistence type="predicted"/>
<evidence type="ECO:0000313" key="2">
    <source>
        <dbReference type="Proteomes" id="UP000789342"/>
    </source>
</evidence>
<sequence length="135" mass="15300">MTSVREKSSEKKETAQVVTQTKTVFNEKTEQVVSEQEIIEKETVVQQQKYIISKEENEDKLNKIIEKEKQSNGNLLLVNLDRPVTVSDVLSGKVVLPPAPRKSVESKDHIRPILPTKDSQQDFLVIPDKVTSSNE</sequence>
<gene>
    <name evidence="1" type="ORF">AMORRO_LOCUS6331</name>
</gene>
<evidence type="ECO:0000313" key="1">
    <source>
        <dbReference type="EMBL" id="CAG8567988.1"/>
    </source>
</evidence>
<comment type="caution">
    <text evidence="1">The sequence shown here is derived from an EMBL/GenBank/DDBJ whole genome shotgun (WGS) entry which is preliminary data.</text>
</comment>